<name>A0A6M3LV79_9ZZZZ</name>
<evidence type="ECO:0000313" key="1">
    <source>
        <dbReference type="EMBL" id="QJA98703.1"/>
    </source>
</evidence>
<organism evidence="1">
    <name type="scientific">viral metagenome</name>
    <dbReference type="NCBI Taxonomy" id="1070528"/>
    <lineage>
        <taxon>unclassified sequences</taxon>
        <taxon>metagenomes</taxon>
        <taxon>organismal metagenomes</taxon>
    </lineage>
</organism>
<protein>
    <submittedName>
        <fullName evidence="1">Uncharacterized protein</fullName>
    </submittedName>
</protein>
<dbReference type="NCBIfam" id="TIGR01443">
    <property type="entry name" value="intein_Cterm"/>
    <property type="match status" value="1"/>
</dbReference>
<dbReference type="EMBL" id="MT143602">
    <property type="protein sequence ID" value="QJA98703.1"/>
    <property type="molecule type" value="Genomic_DNA"/>
</dbReference>
<reference evidence="1" key="1">
    <citation type="submission" date="2020-03" db="EMBL/GenBank/DDBJ databases">
        <title>The deep terrestrial virosphere.</title>
        <authorList>
            <person name="Holmfeldt K."/>
            <person name="Nilsson E."/>
            <person name="Simone D."/>
            <person name="Lopez-Fernandez M."/>
            <person name="Wu X."/>
            <person name="de Brujin I."/>
            <person name="Lundin D."/>
            <person name="Andersson A."/>
            <person name="Bertilsson S."/>
            <person name="Dopson M."/>
        </authorList>
    </citation>
    <scope>NUCLEOTIDE SEQUENCE</scope>
    <source>
        <strain evidence="1">MM171A01625</strain>
    </source>
</reference>
<accession>A0A6M3LV79</accession>
<dbReference type="InterPro" id="IPR030934">
    <property type="entry name" value="Intein_C"/>
</dbReference>
<sequence>MDMQDLWQGISQETTQVSSEPFLFSGMLPRGTPLYDIEVEEDHSFVIEGLIAHNSHCACEWLLHVEEERPQEGVKTVMAVWTLNMSVEHCEDCVPRDGHTEMVVVPIDYEVPVSIGLGGA</sequence>
<proteinExistence type="predicted"/>
<gene>
    <name evidence="1" type="ORF">MM171A01625_0001</name>
</gene>
<dbReference type="Gene3D" id="2.170.16.10">
    <property type="entry name" value="Hedgehog/Intein (Hint) domain"/>
    <property type="match status" value="1"/>
</dbReference>
<dbReference type="PROSITE" id="PS50818">
    <property type="entry name" value="INTEIN_C_TER"/>
    <property type="match status" value="1"/>
</dbReference>
<dbReference type="AlphaFoldDB" id="A0A6M3LV79"/>